<sequence length="134" mass="15307">MVHTTIAMAGVAQGMPWLGGLSNALREKGPIIYFISFVLELHLLLEKFSILFLWVCATEMLNLKSADDNRRSVEAPEQDEQDEECKIVETLLCFSIVKKFHAVNFQYKGFEVHPGKEGRWREDKYSSGCDVFAF</sequence>
<name>A0A314XTJ0_PRUYE</name>
<evidence type="ECO:0000313" key="2">
    <source>
        <dbReference type="Proteomes" id="UP000250321"/>
    </source>
</evidence>
<evidence type="ECO:0000313" key="1">
    <source>
        <dbReference type="EMBL" id="PQP98354.1"/>
    </source>
</evidence>
<organism evidence="1 2">
    <name type="scientific">Prunus yedoensis var. nudiflora</name>
    <dbReference type="NCBI Taxonomy" id="2094558"/>
    <lineage>
        <taxon>Eukaryota</taxon>
        <taxon>Viridiplantae</taxon>
        <taxon>Streptophyta</taxon>
        <taxon>Embryophyta</taxon>
        <taxon>Tracheophyta</taxon>
        <taxon>Spermatophyta</taxon>
        <taxon>Magnoliopsida</taxon>
        <taxon>eudicotyledons</taxon>
        <taxon>Gunneridae</taxon>
        <taxon>Pentapetalae</taxon>
        <taxon>rosids</taxon>
        <taxon>fabids</taxon>
        <taxon>Rosales</taxon>
        <taxon>Rosaceae</taxon>
        <taxon>Amygdaloideae</taxon>
        <taxon>Amygdaleae</taxon>
        <taxon>Prunus</taxon>
    </lineage>
</organism>
<gene>
    <name evidence="1" type="ORF">Pyn_18090</name>
</gene>
<dbReference type="EMBL" id="PJQY01001901">
    <property type="protein sequence ID" value="PQP98354.1"/>
    <property type="molecule type" value="Genomic_DNA"/>
</dbReference>
<dbReference type="Proteomes" id="UP000250321">
    <property type="component" value="Unassembled WGS sequence"/>
</dbReference>
<keyword evidence="2" id="KW-1185">Reference proteome</keyword>
<accession>A0A314XTJ0</accession>
<protein>
    <submittedName>
        <fullName evidence="1">Uncharacterized protein</fullName>
    </submittedName>
</protein>
<comment type="caution">
    <text evidence="1">The sequence shown here is derived from an EMBL/GenBank/DDBJ whole genome shotgun (WGS) entry which is preliminary data.</text>
</comment>
<dbReference type="AlphaFoldDB" id="A0A314XTJ0"/>
<proteinExistence type="predicted"/>
<reference evidence="1 2" key="1">
    <citation type="submission" date="2018-02" db="EMBL/GenBank/DDBJ databases">
        <title>Draft genome of wild Prunus yedoensis var. nudiflora.</title>
        <authorList>
            <person name="Baek S."/>
            <person name="Kim J.-H."/>
            <person name="Choi K."/>
            <person name="Kim G.-B."/>
            <person name="Cho A."/>
            <person name="Jang H."/>
            <person name="Shin C.-H."/>
            <person name="Yu H.-J."/>
            <person name="Mun J.-H."/>
        </authorList>
    </citation>
    <scope>NUCLEOTIDE SEQUENCE [LARGE SCALE GENOMIC DNA]</scope>
    <source>
        <strain evidence="2">cv. Jeju island</strain>
        <tissue evidence="1">Leaf</tissue>
    </source>
</reference>